<dbReference type="InterPro" id="IPR009006">
    <property type="entry name" value="Ala_racemase/Decarboxylase_C"/>
</dbReference>
<dbReference type="PRINTS" id="PR00992">
    <property type="entry name" value="ALARACEMASE"/>
</dbReference>
<feature type="binding site" evidence="5">
    <location>
        <position position="298"/>
    </location>
    <ligand>
        <name>substrate</name>
    </ligand>
</feature>
<evidence type="ECO:0000256" key="5">
    <source>
        <dbReference type="PIRSR" id="PIRSR600821-52"/>
    </source>
</evidence>
<dbReference type="Gene3D" id="2.40.37.10">
    <property type="entry name" value="Lyase, Ornithine Decarboxylase, Chain A, domain 1"/>
    <property type="match status" value="1"/>
</dbReference>
<dbReference type="CDD" id="cd00430">
    <property type="entry name" value="PLPDE_III_AR"/>
    <property type="match status" value="1"/>
</dbReference>
<dbReference type="GO" id="GO:0030170">
    <property type="term" value="F:pyridoxal phosphate binding"/>
    <property type="evidence" value="ECO:0007669"/>
    <property type="project" value="TreeGrafter"/>
</dbReference>
<dbReference type="InterPro" id="IPR001608">
    <property type="entry name" value="Ala_racemase_N"/>
</dbReference>
<dbReference type="Pfam" id="PF00842">
    <property type="entry name" value="Ala_racemase_C"/>
    <property type="match status" value="1"/>
</dbReference>
<accession>A0A1F6NJD6</accession>
<dbReference type="Gene3D" id="3.20.20.10">
    <property type="entry name" value="Alanine racemase"/>
    <property type="match status" value="1"/>
</dbReference>
<dbReference type="FunFam" id="3.20.20.10:FF:000002">
    <property type="entry name" value="Alanine racemase"/>
    <property type="match status" value="1"/>
</dbReference>
<dbReference type="EMBL" id="MFQR01000064">
    <property type="protein sequence ID" value="OGH83784.1"/>
    <property type="molecule type" value="Genomic_DNA"/>
</dbReference>
<dbReference type="InterPro" id="IPR020622">
    <property type="entry name" value="Ala_racemase_pyridoxalP-BS"/>
</dbReference>
<feature type="non-terminal residue" evidence="7">
    <location>
        <position position="1"/>
    </location>
</feature>
<feature type="modified residue" description="N6-(pyridoxal phosphate)lysine" evidence="4">
    <location>
        <position position="21"/>
    </location>
</feature>
<reference evidence="7 8" key="1">
    <citation type="journal article" date="2016" name="Nat. Commun.">
        <title>Thousands of microbial genomes shed light on interconnected biogeochemical processes in an aquifer system.</title>
        <authorList>
            <person name="Anantharaman K."/>
            <person name="Brown C.T."/>
            <person name="Hug L.A."/>
            <person name="Sharon I."/>
            <person name="Castelle C.J."/>
            <person name="Probst A.J."/>
            <person name="Thomas B.C."/>
            <person name="Singh A."/>
            <person name="Wilkins M.J."/>
            <person name="Karaoz U."/>
            <person name="Brodie E.L."/>
            <person name="Williams K.H."/>
            <person name="Hubbard S.S."/>
            <person name="Banfield J.F."/>
        </authorList>
    </citation>
    <scope>NUCLEOTIDE SEQUENCE [LARGE SCALE GENOMIC DNA]</scope>
</reference>
<proteinExistence type="inferred from homology"/>
<evidence type="ECO:0000256" key="3">
    <source>
        <dbReference type="ARBA" id="ARBA00023235"/>
    </source>
</evidence>
<sequence>HNLKQFRKIIGSKPLLMPAVKGNAYGHGIVEVAKICDQNREVDKICVVDLNEALQLIKAKIKKSILILSFYENDEHKLCSAVKAGAIFPVYNIEQAILLNKIGEGVGRKAVVHIKLDAGTSRIGVLPNTIVDFIKKIIPLKHLTVEGLFSHYASSEDDKLFTENQLRIFVKTISNLKTNGINVPIQHLTCSAASILYPDSHFNAVRIGIGMYGLYPNELARKKIKLRPALSWHTTVMQVKTVPAWTKISYGGTFTTKRATKLAVLPVGYWDGYDRTMSNRAQVLIRGKKCPVRGRICMNMCMVDVTTVKNVRAGDIATLIGTQNRQSLSVEDLAKWADTINYEIVDRINPLLPRVVV</sequence>
<dbReference type="Pfam" id="PF01168">
    <property type="entry name" value="Ala_racemase_N"/>
    <property type="match status" value="1"/>
</dbReference>
<protein>
    <submittedName>
        <fullName evidence="7">Alanine racemase</fullName>
    </submittedName>
</protein>
<dbReference type="GO" id="GO:0005829">
    <property type="term" value="C:cytosol"/>
    <property type="evidence" value="ECO:0007669"/>
    <property type="project" value="TreeGrafter"/>
</dbReference>
<evidence type="ECO:0000256" key="1">
    <source>
        <dbReference type="ARBA" id="ARBA00001933"/>
    </source>
</evidence>
<feature type="domain" description="Alanine racemase C-terminal" evidence="6">
    <location>
        <begin position="229"/>
        <end position="357"/>
    </location>
</feature>
<organism evidence="7 8">
    <name type="scientific">Candidatus Magasanikbacteria bacterium RIFOXYA2_FULL_44_8</name>
    <dbReference type="NCBI Taxonomy" id="1798696"/>
    <lineage>
        <taxon>Bacteria</taxon>
        <taxon>Candidatus Magasanikiibacteriota</taxon>
    </lineage>
</organism>
<dbReference type="PANTHER" id="PTHR30511">
    <property type="entry name" value="ALANINE RACEMASE"/>
    <property type="match status" value="1"/>
</dbReference>
<evidence type="ECO:0000313" key="7">
    <source>
        <dbReference type="EMBL" id="OGH83784.1"/>
    </source>
</evidence>
<comment type="caution">
    <text evidence="7">The sequence shown here is derived from an EMBL/GenBank/DDBJ whole genome shotgun (WGS) entry which is preliminary data.</text>
</comment>
<dbReference type="PANTHER" id="PTHR30511:SF0">
    <property type="entry name" value="ALANINE RACEMASE, CATABOLIC-RELATED"/>
    <property type="match status" value="1"/>
</dbReference>
<comment type="cofactor">
    <cofactor evidence="1 4">
        <name>pyridoxal 5'-phosphate</name>
        <dbReference type="ChEBI" id="CHEBI:597326"/>
    </cofactor>
</comment>
<name>A0A1F6NJD6_9BACT</name>
<dbReference type="InterPro" id="IPR029066">
    <property type="entry name" value="PLP-binding_barrel"/>
</dbReference>
<dbReference type="SMART" id="SM01005">
    <property type="entry name" value="Ala_racemase_C"/>
    <property type="match status" value="1"/>
</dbReference>
<dbReference type="GO" id="GO:0030632">
    <property type="term" value="P:D-alanine biosynthetic process"/>
    <property type="evidence" value="ECO:0007669"/>
    <property type="project" value="TreeGrafter"/>
</dbReference>
<evidence type="ECO:0000256" key="4">
    <source>
        <dbReference type="PIRSR" id="PIRSR600821-50"/>
    </source>
</evidence>
<dbReference type="Proteomes" id="UP000177803">
    <property type="component" value="Unassembled WGS sequence"/>
</dbReference>
<dbReference type="NCBIfam" id="TIGR00492">
    <property type="entry name" value="alr"/>
    <property type="match status" value="1"/>
</dbReference>
<keyword evidence="3" id="KW-0413">Isomerase</keyword>
<dbReference type="InterPro" id="IPR011079">
    <property type="entry name" value="Ala_racemase_C"/>
</dbReference>
<evidence type="ECO:0000313" key="8">
    <source>
        <dbReference type="Proteomes" id="UP000177803"/>
    </source>
</evidence>
<dbReference type="InterPro" id="IPR000821">
    <property type="entry name" value="Ala_racemase"/>
</dbReference>
<dbReference type="SUPFAM" id="SSF51419">
    <property type="entry name" value="PLP-binding barrel"/>
    <property type="match status" value="1"/>
</dbReference>
<dbReference type="GO" id="GO:0008784">
    <property type="term" value="F:alanine racemase activity"/>
    <property type="evidence" value="ECO:0007669"/>
    <property type="project" value="InterPro"/>
</dbReference>
<dbReference type="SUPFAM" id="SSF50621">
    <property type="entry name" value="Alanine racemase C-terminal domain-like"/>
    <property type="match status" value="1"/>
</dbReference>
<evidence type="ECO:0000259" key="6">
    <source>
        <dbReference type="SMART" id="SM01005"/>
    </source>
</evidence>
<gene>
    <name evidence="7" type="ORF">A2261_03805</name>
</gene>
<dbReference type="HAMAP" id="MF_01201">
    <property type="entry name" value="Ala_racemase"/>
    <property type="match status" value="1"/>
</dbReference>
<feature type="binding site" evidence="5">
    <location>
        <position position="122"/>
    </location>
    <ligand>
        <name>substrate</name>
    </ligand>
</feature>
<dbReference type="AlphaFoldDB" id="A0A1F6NJD6"/>
<dbReference type="PROSITE" id="PS00395">
    <property type="entry name" value="ALANINE_RACEMASE"/>
    <property type="match status" value="1"/>
</dbReference>
<evidence type="ECO:0000256" key="2">
    <source>
        <dbReference type="ARBA" id="ARBA00022898"/>
    </source>
</evidence>
<keyword evidence="2 4" id="KW-0663">Pyridoxal phosphate</keyword>